<feature type="compositionally biased region" description="Basic and acidic residues" evidence="1">
    <location>
        <begin position="23"/>
        <end position="38"/>
    </location>
</feature>
<reference evidence="4 5" key="1">
    <citation type="submission" date="2011-09" db="EMBL/GenBank/DDBJ databases">
        <title>The Genome Sequence of Bacillus smithii 7_3_47FAA.</title>
        <authorList>
            <consortium name="The Broad Institute Genome Sequencing Platform"/>
            <person name="Earl A."/>
            <person name="Ward D."/>
            <person name="Feldgarden M."/>
            <person name="Gevers D."/>
            <person name="Daigneault M."/>
            <person name="Strauss J."/>
            <person name="Allen-Vercoe E."/>
            <person name="Young S.K."/>
            <person name="Zeng Q."/>
            <person name="Gargeya S."/>
            <person name="Fitzgerald M."/>
            <person name="Haas B."/>
            <person name="Abouelleil A."/>
            <person name="Alvarado L."/>
            <person name="Arachchi H.M."/>
            <person name="Berlin A."/>
            <person name="Brown A."/>
            <person name="Chapman S.B."/>
            <person name="Chen Z."/>
            <person name="Dunbar C."/>
            <person name="Freedman E."/>
            <person name="Gearin G."/>
            <person name="Goldberg J."/>
            <person name="Griggs A."/>
            <person name="Gujja S."/>
            <person name="Heiman D."/>
            <person name="Howarth C."/>
            <person name="Larson L."/>
            <person name="Lui A."/>
            <person name="MacDonald P.J.P."/>
            <person name="Montmayeur A."/>
            <person name="Murphy C."/>
            <person name="Neiman D."/>
            <person name="Pearson M."/>
            <person name="Priest M."/>
            <person name="Roberts A."/>
            <person name="Saif S."/>
            <person name="Shea T."/>
            <person name="Shenoy N."/>
            <person name="Sisk P."/>
            <person name="Stolte C."/>
            <person name="Sykes S."/>
            <person name="Wortman J."/>
            <person name="Nusbaum C."/>
            <person name="Birren B."/>
        </authorList>
    </citation>
    <scope>NUCLEOTIDE SEQUENCE [LARGE SCALE GENOMIC DNA]</scope>
    <source>
        <strain evidence="4 5">7_3_47FAA</strain>
    </source>
</reference>
<evidence type="ECO:0000256" key="1">
    <source>
        <dbReference type="SAM" id="MobiDB-lite"/>
    </source>
</evidence>
<dbReference type="GO" id="GO:0008233">
    <property type="term" value="F:peptidase activity"/>
    <property type="evidence" value="ECO:0007669"/>
    <property type="project" value="InterPro"/>
</dbReference>
<dbReference type="PANTHER" id="PTHR34385:SF1">
    <property type="entry name" value="PEPTIDOGLYCAN L-ALANYL-D-GLUTAMATE ENDOPEPTIDASE CWLK"/>
    <property type="match status" value="1"/>
</dbReference>
<gene>
    <name evidence="4" type="ORF">HMPREF1015_03046</name>
</gene>
<evidence type="ECO:0000256" key="2">
    <source>
        <dbReference type="SAM" id="SignalP"/>
    </source>
</evidence>
<feature type="chain" id="PRO_5039075209" description="D-alanyl-D-alanine carboxypeptidase-like core domain-containing protein" evidence="2">
    <location>
        <begin position="22"/>
        <end position="256"/>
    </location>
</feature>
<accession>G9QNQ0</accession>
<dbReference type="InterPro" id="IPR058193">
    <property type="entry name" value="VanY/YodJ_core_dom"/>
</dbReference>
<protein>
    <recommendedName>
        <fullName evidence="3">D-alanyl-D-alanine carboxypeptidase-like core domain-containing protein</fullName>
    </recommendedName>
</protein>
<dbReference type="EMBL" id="ACWF01000141">
    <property type="protein sequence ID" value="EHL75159.1"/>
    <property type="molecule type" value="Genomic_DNA"/>
</dbReference>
<dbReference type="CDD" id="cd14852">
    <property type="entry name" value="LD-carboxypeptidase"/>
    <property type="match status" value="1"/>
</dbReference>
<feature type="domain" description="D-alanyl-D-alanine carboxypeptidase-like core" evidence="3">
    <location>
        <begin position="104"/>
        <end position="232"/>
    </location>
</feature>
<evidence type="ECO:0000313" key="5">
    <source>
        <dbReference type="Proteomes" id="UP000011747"/>
    </source>
</evidence>
<evidence type="ECO:0000313" key="4">
    <source>
        <dbReference type="EMBL" id="EHL75159.1"/>
    </source>
</evidence>
<dbReference type="PROSITE" id="PS51257">
    <property type="entry name" value="PROKAR_LIPOPROTEIN"/>
    <property type="match status" value="1"/>
</dbReference>
<name>G9QNQ0_9BACI</name>
<comment type="caution">
    <text evidence="4">The sequence shown here is derived from an EMBL/GenBank/DDBJ whole genome shotgun (WGS) entry which is preliminary data.</text>
</comment>
<dbReference type="InterPro" id="IPR052179">
    <property type="entry name" value="DD-CPase-like"/>
</dbReference>
<dbReference type="InterPro" id="IPR009045">
    <property type="entry name" value="Zn_M74/Hedgehog-like"/>
</dbReference>
<dbReference type="InterPro" id="IPR003709">
    <property type="entry name" value="VanY-like_core_dom"/>
</dbReference>
<dbReference type="SUPFAM" id="SSF55166">
    <property type="entry name" value="Hedgehog/DD-peptidase"/>
    <property type="match status" value="1"/>
</dbReference>
<feature type="region of interest" description="Disordered" evidence="1">
    <location>
        <begin position="22"/>
        <end position="44"/>
    </location>
</feature>
<organism evidence="4 5">
    <name type="scientific">Bacillus smithii 7_3_47FAA</name>
    <dbReference type="NCBI Taxonomy" id="665952"/>
    <lineage>
        <taxon>Bacteria</taxon>
        <taxon>Bacillati</taxon>
        <taxon>Bacillota</taxon>
        <taxon>Bacilli</taxon>
        <taxon>Bacillales</taxon>
        <taxon>Bacillaceae</taxon>
        <taxon>Bacillus</taxon>
    </lineage>
</organism>
<sequence>MKKWILTMAASVLLVSGCQTGGEEAKGTNHQEKNHQARESTTPKAEKFTFNQIKEVSGKKVITNPENVLVLVNKEYNLPEGYAPKDLVRPAVKFSFGDEKIEKSLMRKEAAEALEKMFAAAAKDGVYLYAVSGYRSYNRQVAVFNNEMANSGKAKANQAVATPGQSEHQTGLAIDISGKSVGFLLTDSFENTKEGQWLAKHAHEYGFILRYPKGKEAITGYQFEPWHYRYVGVEAAKKIYENGWTLEEFYRNYGKM</sequence>
<dbReference type="PATRIC" id="fig|665952.3.peg.2764"/>
<keyword evidence="5" id="KW-1185">Reference proteome</keyword>
<dbReference type="Gene3D" id="3.30.1380.10">
    <property type="match status" value="1"/>
</dbReference>
<dbReference type="PANTHER" id="PTHR34385">
    <property type="entry name" value="D-ALANYL-D-ALANINE CARBOXYPEPTIDASE"/>
    <property type="match status" value="1"/>
</dbReference>
<dbReference type="HOGENOM" id="CLU_054193_1_2_9"/>
<dbReference type="AlphaFoldDB" id="G9QNQ0"/>
<feature type="signal peptide" evidence="2">
    <location>
        <begin position="1"/>
        <end position="21"/>
    </location>
</feature>
<dbReference type="GO" id="GO:0006508">
    <property type="term" value="P:proteolysis"/>
    <property type="evidence" value="ECO:0007669"/>
    <property type="project" value="InterPro"/>
</dbReference>
<evidence type="ECO:0000259" key="3">
    <source>
        <dbReference type="Pfam" id="PF02557"/>
    </source>
</evidence>
<keyword evidence="2" id="KW-0732">Signal</keyword>
<proteinExistence type="predicted"/>
<dbReference type="RefSeq" id="WP_003354958.1">
    <property type="nucleotide sequence ID" value="NZ_JH414761.1"/>
</dbReference>
<dbReference type="Proteomes" id="UP000011747">
    <property type="component" value="Unassembled WGS sequence"/>
</dbReference>
<dbReference type="Pfam" id="PF02557">
    <property type="entry name" value="VanY"/>
    <property type="match status" value="1"/>
</dbReference>